<evidence type="ECO:0000256" key="1">
    <source>
        <dbReference type="ARBA" id="ARBA00003283"/>
    </source>
</evidence>
<keyword evidence="3" id="KW-0229">DNA integration</keyword>
<dbReference type="PROSITE" id="PS51900">
    <property type="entry name" value="CB"/>
    <property type="match status" value="1"/>
</dbReference>
<dbReference type="Pfam" id="PF02899">
    <property type="entry name" value="Phage_int_SAM_1"/>
    <property type="match status" value="1"/>
</dbReference>
<dbReference type="HOGENOM" id="CLU_027562_9_6_9"/>
<evidence type="ECO:0000313" key="9">
    <source>
        <dbReference type="EMBL" id="EEX21845.1"/>
    </source>
</evidence>
<dbReference type="EMBL" id="ABYU02000016">
    <property type="protein sequence ID" value="EEX21845.1"/>
    <property type="molecule type" value="Genomic_DNA"/>
</dbReference>
<sequence>MTGRFEHKLAIEEKLENHIKEKPIWLRDYYYSMANNTAATKRKYLGDVEMFLNSIADGMGVEIAELKLENITTSVINRYFTKRNQELISGKPISNATIATQISSLHNFFDFLYRFEYISENPMEKAIKRPSVKLKDEISYLTEDEISIIIKNLNEGVGSKHARTSQKKYQDRDRLLFLIPLSTGCRVSALSEINVSDIDFENCLIHTIDKRDKEFEYEVTKELMDIIRRWCDRRKLIPGIEATDALFVSKKSDGCKRLGVGAIQKIIAKYSEGIDRKISPHELRRTFGTNVYRMKGDIYLTSELLGHSSPTTTKRYASVNKQEMKEVRGAIINNLLK</sequence>
<keyword evidence="5" id="KW-0233">DNA recombination</keyword>
<dbReference type="InterPro" id="IPR050090">
    <property type="entry name" value="Tyrosine_recombinase_XerCD"/>
</dbReference>
<dbReference type="Proteomes" id="UP000003755">
    <property type="component" value="Unassembled WGS sequence"/>
</dbReference>
<dbReference type="PROSITE" id="PS51898">
    <property type="entry name" value="TYR_RECOMBINASE"/>
    <property type="match status" value="1"/>
</dbReference>
<evidence type="ECO:0000256" key="3">
    <source>
        <dbReference type="ARBA" id="ARBA00022908"/>
    </source>
</evidence>
<dbReference type="SUPFAM" id="SSF56349">
    <property type="entry name" value="DNA breaking-rejoining enzymes"/>
    <property type="match status" value="1"/>
</dbReference>
<evidence type="ECO:0000256" key="5">
    <source>
        <dbReference type="ARBA" id="ARBA00023172"/>
    </source>
</evidence>
<evidence type="ECO:0000256" key="6">
    <source>
        <dbReference type="PROSITE-ProRule" id="PRU01248"/>
    </source>
</evidence>
<accession>C9L7V0</accession>
<evidence type="ECO:0000313" key="10">
    <source>
        <dbReference type="Proteomes" id="UP000003755"/>
    </source>
</evidence>
<name>C9L7V0_BLAHA</name>
<comment type="similarity">
    <text evidence="2">Belongs to the 'phage' integrase family.</text>
</comment>
<dbReference type="KEGG" id="bhan:CGC63_09375"/>
<dbReference type="GO" id="GO:0015074">
    <property type="term" value="P:DNA integration"/>
    <property type="evidence" value="ECO:0007669"/>
    <property type="project" value="UniProtKB-KW"/>
</dbReference>
<dbReference type="InterPro" id="IPR004107">
    <property type="entry name" value="Integrase_SAM-like_N"/>
</dbReference>
<reference evidence="9" key="1">
    <citation type="submission" date="2009-09" db="EMBL/GenBank/DDBJ databases">
        <authorList>
            <person name="Weinstock G."/>
            <person name="Sodergren E."/>
            <person name="Clifton S."/>
            <person name="Fulton L."/>
            <person name="Fulton B."/>
            <person name="Courtney L."/>
            <person name="Fronick C."/>
            <person name="Harrison M."/>
            <person name="Strong C."/>
            <person name="Farmer C."/>
            <person name="Delahaunty K."/>
            <person name="Markovic C."/>
            <person name="Hall O."/>
            <person name="Minx P."/>
            <person name="Tomlinson C."/>
            <person name="Mitreva M."/>
            <person name="Nelson J."/>
            <person name="Hou S."/>
            <person name="Wollam A."/>
            <person name="Pepin K.H."/>
            <person name="Johnson M."/>
            <person name="Bhonagiri V."/>
            <person name="Nash W.E."/>
            <person name="Warren W."/>
            <person name="Chinwalla A."/>
            <person name="Mardis E.R."/>
            <person name="Wilson R.K."/>
        </authorList>
    </citation>
    <scope>NUCLEOTIDE SEQUENCE [LARGE SCALE GENOMIC DNA]</scope>
    <source>
        <strain evidence="9">DSM 20583</strain>
    </source>
</reference>
<dbReference type="Gene3D" id="1.10.150.130">
    <property type="match status" value="1"/>
</dbReference>
<evidence type="ECO:0000259" key="8">
    <source>
        <dbReference type="PROSITE" id="PS51900"/>
    </source>
</evidence>
<dbReference type="PANTHER" id="PTHR30349:SF82">
    <property type="entry name" value="INTEGRASE_RECOMBINASE YOEC-RELATED"/>
    <property type="match status" value="1"/>
</dbReference>
<keyword evidence="10" id="KW-1185">Reference proteome</keyword>
<dbReference type="STRING" id="537007.BLAHAN_05470"/>
<dbReference type="RefSeq" id="WP_003020661.1">
    <property type="nucleotide sequence ID" value="NZ_CP022413.2"/>
</dbReference>
<feature type="domain" description="Tyr recombinase" evidence="7">
    <location>
        <begin position="136"/>
        <end position="329"/>
    </location>
</feature>
<gene>
    <name evidence="9" type="ORF">BLAHAN_05470</name>
</gene>
<evidence type="ECO:0000259" key="7">
    <source>
        <dbReference type="PROSITE" id="PS51898"/>
    </source>
</evidence>
<dbReference type="Pfam" id="PF00589">
    <property type="entry name" value="Phage_integrase"/>
    <property type="match status" value="1"/>
</dbReference>
<dbReference type="eggNOG" id="COG4974">
    <property type="taxonomic scope" value="Bacteria"/>
</dbReference>
<dbReference type="InterPro" id="IPR011010">
    <property type="entry name" value="DNA_brk_join_enz"/>
</dbReference>
<dbReference type="InterPro" id="IPR002104">
    <property type="entry name" value="Integrase_catalytic"/>
</dbReference>
<evidence type="ECO:0000256" key="4">
    <source>
        <dbReference type="ARBA" id="ARBA00023125"/>
    </source>
</evidence>
<dbReference type="Gene3D" id="1.10.443.10">
    <property type="entry name" value="Intergrase catalytic core"/>
    <property type="match status" value="1"/>
</dbReference>
<comment type="caution">
    <text evidence="9">The sequence shown here is derived from an EMBL/GenBank/DDBJ whole genome shotgun (WGS) entry which is preliminary data.</text>
</comment>
<feature type="domain" description="Core-binding (CB)" evidence="8">
    <location>
        <begin position="20"/>
        <end position="113"/>
    </location>
</feature>
<dbReference type="InterPro" id="IPR013762">
    <property type="entry name" value="Integrase-like_cat_sf"/>
</dbReference>
<keyword evidence="4 6" id="KW-0238">DNA-binding</keyword>
<dbReference type="InterPro" id="IPR010998">
    <property type="entry name" value="Integrase_recombinase_N"/>
</dbReference>
<protein>
    <submittedName>
        <fullName evidence="9">Site-specific recombinase, phage integrase family</fullName>
    </submittedName>
</protein>
<dbReference type="InterPro" id="IPR044068">
    <property type="entry name" value="CB"/>
</dbReference>
<comment type="function">
    <text evidence="1">Site-specific tyrosine recombinase, which acts by catalyzing the cutting and rejoining of the recombining DNA molecules.</text>
</comment>
<dbReference type="GO" id="GO:0006310">
    <property type="term" value="P:DNA recombination"/>
    <property type="evidence" value="ECO:0007669"/>
    <property type="project" value="UniProtKB-KW"/>
</dbReference>
<proteinExistence type="inferred from homology"/>
<dbReference type="AlphaFoldDB" id="C9L7V0"/>
<dbReference type="GO" id="GO:0003677">
    <property type="term" value="F:DNA binding"/>
    <property type="evidence" value="ECO:0007669"/>
    <property type="project" value="UniProtKB-UniRule"/>
</dbReference>
<evidence type="ECO:0000256" key="2">
    <source>
        <dbReference type="ARBA" id="ARBA00008857"/>
    </source>
</evidence>
<dbReference type="PANTHER" id="PTHR30349">
    <property type="entry name" value="PHAGE INTEGRASE-RELATED"/>
    <property type="match status" value="1"/>
</dbReference>
<dbReference type="CDD" id="cd00397">
    <property type="entry name" value="DNA_BRE_C"/>
    <property type="match status" value="1"/>
</dbReference>
<organism evidence="9 10">
    <name type="scientific">Blautia hansenii DSM 20583</name>
    <dbReference type="NCBI Taxonomy" id="537007"/>
    <lineage>
        <taxon>Bacteria</taxon>
        <taxon>Bacillati</taxon>
        <taxon>Bacillota</taxon>
        <taxon>Clostridia</taxon>
        <taxon>Lachnospirales</taxon>
        <taxon>Lachnospiraceae</taxon>
        <taxon>Blautia</taxon>
    </lineage>
</organism>